<dbReference type="InterPro" id="IPR006026">
    <property type="entry name" value="Peptidase_Metallo"/>
</dbReference>
<dbReference type="GO" id="GO:0004222">
    <property type="term" value="F:metalloendopeptidase activity"/>
    <property type="evidence" value="ECO:0007669"/>
    <property type="project" value="UniProtKB-UniRule"/>
</dbReference>
<dbReference type="Pfam" id="PF01400">
    <property type="entry name" value="Astacin"/>
    <property type="match status" value="1"/>
</dbReference>
<dbReference type="InterPro" id="IPR024079">
    <property type="entry name" value="MetalloPept_cat_dom_sf"/>
</dbReference>
<comment type="cofactor">
    <cofactor evidence="7 8">
        <name>Zn(2+)</name>
        <dbReference type="ChEBI" id="CHEBI:29105"/>
    </cofactor>
    <text evidence="7 8">Binds 1 zinc ion per subunit.</text>
</comment>
<keyword evidence="4 7" id="KW-0862">Zinc</keyword>
<evidence type="ECO:0000256" key="7">
    <source>
        <dbReference type="PROSITE-ProRule" id="PRU01211"/>
    </source>
</evidence>
<dbReference type="Gene3D" id="3.40.390.10">
    <property type="entry name" value="Collagenase (Catalytic Domain)"/>
    <property type="match status" value="1"/>
</dbReference>
<keyword evidence="3 7" id="KW-0378">Hydrolase</keyword>
<dbReference type="InterPro" id="IPR001506">
    <property type="entry name" value="Peptidase_M12A"/>
</dbReference>
<dbReference type="PROSITE" id="PS51864">
    <property type="entry name" value="ASTACIN"/>
    <property type="match status" value="1"/>
</dbReference>
<dbReference type="WBParaSite" id="GPLIN_001005800">
    <property type="protein sequence ID" value="GPLIN_001005800"/>
    <property type="gene ID" value="GPLIN_001005800"/>
</dbReference>
<keyword evidence="2 7" id="KW-0479">Metal-binding</keyword>
<dbReference type="Proteomes" id="UP000050741">
    <property type="component" value="Unassembled WGS sequence"/>
</dbReference>
<keyword evidence="10" id="KW-1185">Reference proteome</keyword>
<dbReference type="GO" id="GO:0006508">
    <property type="term" value="P:proteolysis"/>
    <property type="evidence" value="ECO:0007669"/>
    <property type="project" value="UniProtKB-KW"/>
</dbReference>
<keyword evidence="5 7" id="KW-0482">Metalloprotease</keyword>
<evidence type="ECO:0000256" key="8">
    <source>
        <dbReference type="RuleBase" id="RU361183"/>
    </source>
</evidence>
<proteinExistence type="predicted"/>
<evidence type="ECO:0000256" key="1">
    <source>
        <dbReference type="ARBA" id="ARBA00022670"/>
    </source>
</evidence>
<reference evidence="10" key="1">
    <citation type="submission" date="2014-05" db="EMBL/GenBank/DDBJ databases">
        <title>The genome and life-stage specific transcriptomes of Globodera pallida elucidate key aspects of plant parasitism by a cyst nematode.</title>
        <authorList>
            <person name="Cotton J.A."/>
            <person name="Lilley C.J."/>
            <person name="Jones L.M."/>
            <person name="Kikuchi T."/>
            <person name="Reid A.J."/>
            <person name="Thorpe P."/>
            <person name="Tsai I.J."/>
            <person name="Beasley H."/>
            <person name="Blok V."/>
            <person name="Cock P.J.A."/>
            <person name="Van den Akker S.E."/>
            <person name="Holroyd N."/>
            <person name="Hunt M."/>
            <person name="Mantelin S."/>
            <person name="Naghra H."/>
            <person name="Pain A."/>
            <person name="Palomares-Rius J.E."/>
            <person name="Zarowiecki M."/>
            <person name="Berriman M."/>
            <person name="Jones J.T."/>
            <person name="Urwin P.E."/>
        </authorList>
    </citation>
    <scope>NUCLEOTIDE SEQUENCE [LARGE SCALE GENOMIC DNA]</scope>
    <source>
        <strain evidence="10">Lindley</strain>
    </source>
</reference>
<evidence type="ECO:0000256" key="5">
    <source>
        <dbReference type="ARBA" id="ARBA00023049"/>
    </source>
</evidence>
<evidence type="ECO:0000256" key="6">
    <source>
        <dbReference type="ARBA" id="ARBA00023157"/>
    </source>
</evidence>
<dbReference type="PANTHER" id="PTHR10127">
    <property type="entry name" value="DISCOIDIN, CUB, EGF, LAMININ , AND ZINC METALLOPROTEASE DOMAIN CONTAINING"/>
    <property type="match status" value="1"/>
</dbReference>
<evidence type="ECO:0000256" key="4">
    <source>
        <dbReference type="ARBA" id="ARBA00022833"/>
    </source>
</evidence>
<name>A0A183CB07_GLOPA</name>
<dbReference type="SUPFAM" id="SSF55486">
    <property type="entry name" value="Metalloproteases ('zincins'), catalytic domain"/>
    <property type="match status" value="1"/>
</dbReference>
<evidence type="ECO:0000256" key="3">
    <source>
        <dbReference type="ARBA" id="ARBA00022801"/>
    </source>
</evidence>
<dbReference type="SMART" id="SM00235">
    <property type="entry name" value="ZnMc"/>
    <property type="match status" value="1"/>
</dbReference>
<evidence type="ECO:0000256" key="2">
    <source>
        <dbReference type="ARBA" id="ARBA00022723"/>
    </source>
</evidence>
<dbReference type="EC" id="3.4.24.-" evidence="8"/>
<dbReference type="AlphaFoldDB" id="A0A183CB07"/>
<evidence type="ECO:0000259" key="9">
    <source>
        <dbReference type="PROSITE" id="PS51864"/>
    </source>
</evidence>
<evidence type="ECO:0000313" key="10">
    <source>
        <dbReference type="Proteomes" id="UP000050741"/>
    </source>
</evidence>
<dbReference type="PANTHER" id="PTHR10127:SF780">
    <property type="entry name" value="METALLOENDOPEPTIDASE"/>
    <property type="match status" value="1"/>
</dbReference>
<feature type="binding site" evidence="7">
    <location>
        <position position="407"/>
    </location>
    <ligand>
        <name>Zn(2+)</name>
        <dbReference type="ChEBI" id="CHEBI:29105"/>
        <note>catalytic</note>
    </ligand>
</feature>
<dbReference type="GO" id="GO:0008270">
    <property type="term" value="F:zinc ion binding"/>
    <property type="evidence" value="ECO:0007669"/>
    <property type="project" value="UniProtKB-UniRule"/>
</dbReference>
<protein>
    <recommendedName>
        <fullName evidence="8">Metalloendopeptidase</fullName>
        <ecNumber evidence="8">3.4.24.-</ecNumber>
    </recommendedName>
</protein>
<keyword evidence="6" id="KW-1015">Disulfide bond</keyword>
<feature type="domain" description="Peptidase M12A" evidence="9">
    <location>
        <begin position="300"/>
        <end position="501"/>
    </location>
</feature>
<comment type="caution">
    <text evidence="7">Lacks conserved residue(s) required for the propagation of feature annotation.</text>
</comment>
<evidence type="ECO:0000313" key="11">
    <source>
        <dbReference type="WBParaSite" id="GPLIN_001005800"/>
    </source>
</evidence>
<feature type="binding site" evidence="7">
    <location>
        <position position="417"/>
    </location>
    <ligand>
        <name>Zn(2+)</name>
        <dbReference type="ChEBI" id="CHEBI:29105"/>
        <note>catalytic</note>
    </ligand>
</feature>
<organism evidence="10 11">
    <name type="scientific">Globodera pallida</name>
    <name type="common">Potato cyst nematode worm</name>
    <name type="synonym">Heterodera pallida</name>
    <dbReference type="NCBI Taxonomy" id="36090"/>
    <lineage>
        <taxon>Eukaryota</taxon>
        <taxon>Metazoa</taxon>
        <taxon>Ecdysozoa</taxon>
        <taxon>Nematoda</taxon>
        <taxon>Chromadorea</taxon>
        <taxon>Rhabditida</taxon>
        <taxon>Tylenchina</taxon>
        <taxon>Tylenchomorpha</taxon>
        <taxon>Tylenchoidea</taxon>
        <taxon>Heteroderidae</taxon>
        <taxon>Heteroderinae</taxon>
        <taxon>Globodera</taxon>
    </lineage>
</organism>
<reference evidence="11" key="2">
    <citation type="submission" date="2016-06" db="UniProtKB">
        <authorList>
            <consortium name="WormBaseParasite"/>
        </authorList>
    </citation>
    <scope>IDENTIFICATION</scope>
</reference>
<accession>A0A183CB07</accession>
<dbReference type="PRINTS" id="PR00480">
    <property type="entry name" value="ASTACIN"/>
</dbReference>
<feature type="active site" evidence="7">
    <location>
        <position position="408"/>
    </location>
</feature>
<keyword evidence="1 7" id="KW-0645">Protease</keyword>
<feature type="binding site" evidence="7">
    <location>
        <position position="411"/>
    </location>
    <ligand>
        <name>Zn(2+)</name>
        <dbReference type="ChEBI" id="CHEBI:29105"/>
        <note>catalytic</note>
    </ligand>
</feature>
<sequence>MEVPTSKCQKQVEAYACYKSTNKWPRNNFIAELCENNLDVDSTSNVAGFRVKICVHREGQMLVVESFFNLSFSDKNTIMTRNFPITLDGIMAIKKQMPIFFLEFGNGPQQSAIREKTGGNPINGSNWNIENDVIGSILDDIKPEEINGTWAKKLHFVPPSTDDYMEIFFQIANPEFSKLITQSTGLKPYENNPNRTLDTYSPCDKYGDDCEEIRELLKSIEDLELCGAPSSVAALQDEAFKLPPWKKPPPYSRPFKKRSESLMCHGGDMPCNKQSLHEEYIKARKRCGLTPEEGKRRKKRQYLPEKNHTKWTEFPIKIGFFKKYLPEDYSAWETAIIEGTNLIMKEICVRFVFVEIPEIQEGVHGIGISRRTNACGESDSGRAPDWQELKLAVENCGNDNMSVVAAHELLHALGLYHEQQRSDARNFTILRTKDDQSETSETENFGFPYDFGSVLHYPGEYDIKTEQYHLITLPRFYQESIGQMESISFKDTALINRIYCNDTCKEKNWCQNGGYLNPNNCSKCLCPDGFAGTDCRSLEFNLNCEDTSGTPRELEAEQTNKVLKPTIKCDGAGPCRCYWRIKANGKKARIQLTYLNEMFDCARLCCPGALRAAVPNAYKNWIEAEEPNVDFIISTHISTDLAELTTLFELNYEAGAVKLTNSCECVTPENLFKKKRNPGSILRCVDNFGKPYKCLCKGEAECLSQEKWCNETWQCPVFVINGQISIILSETDLNEIPKIWSARIYCFRPEGASKSFWGYRKNATADPIRVDEVQCLTYEAAGVQPPEFKSLDDEHRQFNQSAQTINGTVWGRTKNGG</sequence>